<sequence>MLLKTFVSILVINGVLASGEKFFRRDYTYNAEYDAFYKLHWDDKSSTWEEAFLTCDDEGGKLFYPKHTEEWKVAANLSDSLVDVDNIFVGVRDEFGAGDFVSIEGAKIGLSEDERRQDEDCKVIRLAQSSNNYDDDNNMKHIDTSCNLTLPFICEMKVKV</sequence>
<dbReference type="EMBL" id="OW152825">
    <property type="protein sequence ID" value="CAH2041256.1"/>
    <property type="molecule type" value="Genomic_DNA"/>
</dbReference>
<evidence type="ECO:0000313" key="4">
    <source>
        <dbReference type="Proteomes" id="UP000837857"/>
    </source>
</evidence>
<name>A0ABN8HYF1_9NEOP</name>
<proteinExistence type="predicted"/>
<evidence type="ECO:0000313" key="3">
    <source>
        <dbReference type="EMBL" id="CAH2041256.1"/>
    </source>
</evidence>
<feature type="non-terminal residue" evidence="3">
    <location>
        <position position="1"/>
    </location>
</feature>
<dbReference type="InterPro" id="IPR016187">
    <property type="entry name" value="CTDL_fold"/>
</dbReference>
<protein>
    <recommendedName>
        <fullName evidence="2">C-type lectin domain-containing protein</fullName>
    </recommendedName>
</protein>
<dbReference type="InterPro" id="IPR016186">
    <property type="entry name" value="C-type_lectin-like/link_sf"/>
</dbReference>
<organism evidence="3 4">
    <name type="scientific">Iphiclides podalirius</name>
    <name type="common">scarce swallowtail</name>
    <dbReference type="NCBI Taxonomy" id="110791"/>
    <lineage>
        <taxon>Eukaryota</taxon>
        <taxon>Metazoa</taxon>
        <taxon>Ecdysozoa</taxon>
        <taxon>Arthropoda</taxon>
        <taxon>Hexapoda</taxon>
        <taxon>Insecta</taxon>
        <taxon>Pterygota</taxon>
        <taxon>Neoptera</taxon>
        <taxon>Endopterygota</taxon>
        <taxon>Lepidoptera</taxon>
        <taxon>Glossata</taxon>
        <taxon>Ditrysia</taxon>
        <taxon>Papilionoidea</taxon>
        <taxon>Papilionidae</taxon>
        <taxon>Papilioninae</taxon>
        <taxon>Iphiclides</taxon>
    </lineage>
</organism>
<dbReference type="Gene3D" id="3.10.100.10">
    <property type="entry name" value="Mannose-Binding Protein A, subunit A"/>
    <property type="match status" value="1"/>
</dbReference>
<reference evidence="3" key="1">
    <citation type="submission" date="2022-03" db="EMBL/GenBank/DDBJ databases">
        <authorList>
            <person name="Martin H S."/>
        </authorList>
    </citation>
    <scope>NUCLEOTIDE SEQUENCE</scope>
</reference>
<evidence type="ECO:0000259" key="2">
    <source>
        <dbReference type="Pfam" id="PF00059"/>
    </source>
</evidence>
<dbReference type="Proteomes" id="UP000837857">
    <property type="component" value="Chromosome 13"/>
</dbReference>
<accession>A0ABN8HYF1</accession>
<evidence type="ECO:0000256" key="1">
    <source>
        <dbReference type="SAM" id="SignalP"/>
    </source>
</evidence>
<feature type="chain" id="PRO_5046850135" description="C-type lectin domain-containing protein" evidence="1">
    <location>
        <begin position="18"/>
        <end position="160"/>
    </location>
</feature>
<keyword evidence="4" id="KW-1185">Reference proteome</keyword>
<feature type="signal peptide" evidence="1">
    <location>
        <begin position="1"/>
        <end position="17"/>
    </location>
</feature>
<dbReference type="InterPro" id="IPR001304">
    <property type="entry name" value="C-type_lectin-like"/>
</dbReference>
<feature type="domain" description="C-type lectin" evidence="2">
    <location>
        <begin position="45"/>
        <end position="156"/>
    </location>
</feature>
<gene>
    <name evidence="3" type="ORF">IPOD504_LOCUS3031</name>
</gene>
<dbReference type="SUPFAM" id="SSF56436">
    <property type="entry name" value="C-type lectin-like"/>
    <property type="match status" value="1"/>
</dbReference>
<dbReference type="Pfam" id="PF00059">
    <property type="entry name" value="Lectin_C"/>
    <property type="match status" value="1"/>
</dbReference>
<keyword evidence="1" id="KW-0732">Signal</keyword>